<name>A0A553WD26_9SPHN</name>
<gene>
    <name evidence="1" type="ORF">FOM92_10660</name>
</gene>
<comment type="caution">
    <text evidence="1">The sequence shown here is derived from an EMBL/GenBank/DDBJ whole genome shotgun (WGS) entry which is preliminary data.</text>
</comment>
<reference evidence="1 2" key="1">
    <citation type="submission" date="2019-07" db="EMBL/GenBank/DDBJ databases">
        <authorList>
            <person name="Park M."/>
        </authorList>
    </citation>
    <scope>NUCLEOTIDE SEQUENCE [LARGE SCALE GENOMIC DNA]</scope>
    <source>
        <strain evidence="1 2">KCTC32445</strain>
    </source>
</reference>
<dbReference type="EMBL" id="VKKU01000002">
    <property type="protein sequence ID" value="TSB02591.1"/>
    <property type="molecule type" value="Genomic_DNA"/>
</dbReference>
<evidence type="ECO:0008006" key="3">
    <source>
        <dbReference type="Google" id="ProtNLM"/>
    </source>
</evidence>
<keyword evidence="2" id="KW-1185">Reference proteome</keyword>
<protein>
    <recommendedName>
        <fullName evidence="3">DUF3598 domain-containing protein</fullName>
    </recommendedName>
</protein>
<organism evidence="1 2">
    <name type="scientific">Sphingorhabdus contaminans</name>
    <dbReference type="NCBI Taxonomy" id="1343899"/>
    <lineage>
        <taxon>Bacteria</taxon>
        <taxon>Pseudomonadati</taxon>
        <taxon>Pseudomonadota</taxon>
        <taxon>Alphaproteobacteria</taxon>
        <taxon>Sphingomonadales</taxon>
        <taxon>Sphingomonadaceae</taxon>
        <taxon>Sphingorhabdus</taxon>
    </lineage>
</organism>
<evidence type="ECO:0000313" key="2">
    <source>
        <dbReference type="Proteomes" id="UP000320160"/>
    </source>
</evidence>
<evidence type="ECO:0000313" key="1">
    <source>
        <dbReference type="EMBL" id="TSB02591.1"/>
    </source>
</evidence>
<proteinExistence type="predicted"/>
<dbReference type="OrthoDB" id="457594at2"/>
<sequence>MPAMFAHEGHWDGFYRHFSADGDLLDQHRTTTWCELPDSGPWSYIQHNKLFWEDGRTAEYEFGGALVGDRLVWDTDRFSGTGWQSHENTILLMLDRKDVPDSYYIELITLAPDGQSRARTWQWFLQGKAWKRTLCDEWRTG</sequence>
<dbReference type="AlphaFoldDB" id="A0A553WD26"/>
<dbReference type="Proteomes" id="UP000320160">
    <property type="component" value="Unassembled WGS sequence"/>
</dbReference>
<accession>A0A553WD26</accession>